<evidence type="ECO:0000256" key="1">
    <source>
        <dbReference type="SAM" id="MobiDB-lite"/>
    </source>
</evidence>
<name>A0A9P4PK87_9PLEO</name>
<feature type="signal peptide" evidence="2">
    <location>
        <begin position="1"/>
        <end position="22"/>
    </location>
</feature>
<dbReference type="Proteomes" id="UP000799764">
    <property type="component" value="Unassembled WGS sequence"/>
</dbReference>
<dbReference type="EMBL" id="MU001498">
    <property type="protein sequence ID" value="KAF2446620.1"/>
    <property type="molecule type" value="Genomic_DNA"/>
</dbReference>
<keyword evidence="2" id="KW-0732">Signal</keyword>
<feature type="chain" id="PRO_5040403394" description="Secreted protein" evidence="2">
    <location>
        <begin position="23"/>
        <end position="218"/>
    </location>
</feature>
<dbReference type="AlphaFoldDB" id="A0A9P4PK87"/>
<feature type="region of interest" description="Disordered" evidence="1">
    <location>
        <begin position="24"/>
        <end position="56"/>
    </location>
</feature>
<evidence type="ECO:0000313" key="3">
    <source>
        <dbReference type="EMBL" id="KAF2446620.1"/>
    </source>
</evidence>
<organism evidence="3 4">
    <name type="scientific">Karstenula rhodostoma CBS 690.94</name>
    <dbReference type="NCBI Taxonomy" id="1392251"/>
    <lineage>
        <taxon>Eukaryota</taxon>
        <taxon>Fungi</taxon>
        <taxon>Dikarya</taxon>
        <taxon>Ascomycota</taxon>
        <taxon>Pezizomycotina</taxon>
        <taxon>Dothideomycetes</taxon>
        <taxon>Pleosporomycetidae</taxon>
        <taxon>Pleosporales</taxon>
        <taxon>Massarineae</taxon>
        <taxon>Didymosphaeriaceae</taxon>
        <taxon>Karstenula</taxon>
    </lineage>
</organism>
<sequence length="218" mass="23386">MTLVQAAVRLLLLAVPFTRCLSSGGGVGASSRGPQPHYPHHTISSTPAPPQTTTHNAQRITHNAQSMQLVGPPTPTEDSSPTSSKALQNQNSRDAANCWEHPRRGIGDLDHAIGSGLRPHALMARHQRCGSRTWQAVPPRPASRPERETSCLTGYTVSVEGVLKGRSEPKYRKISLATPPPSSTVGAVYRPRIAVDNVSANNRSRITTSLSAHKPPKP</sequence>
<feature type="compositionally biased region" description="Polar residues" evidence="1">
    <location>
        <begin position="85"/>
        <end position="94"/>
    </location>
</feature>
<reference evidence="3" key="1">
    <citation type="journal article" date="2020" name="Stud. Mycol.">
        <title>101 Dothideomycetes genomes: a test case for predicting lifestyles and emergence of pathogens.</title>
        <authorList>
            <person name="Haridas S."/>
            <person name="Albert R."/>
            <person name="Binder M."/>
            <person name="Bloem J."/>
            <person name="Labutti K."/>
            <person name="Salamov A."/>
            <person name="Andreopoulos B."/>
            <person name="Baker S."/>
            <person name="Barry K."/>
            <person name="Bills G."/>
            <person name="Bluhm B."/>
            <person name="Cannon C."/>
            <person name="Castanera R."/>
            <person name="Culley D."/>
            <person name="Daum C."/>
            <person name="Ezra D."/>
            <person name="Gonzalez J."/>
            <person name="Henrissat B."/>
            <person name="Kuo A."/>
            <person name="Liang C."/>
            <person name="Lipzen A."/>
            <person name="Lutzoni F."/>
            <person name="Magnuson J."/>
            <person name="Mondo S."/>
            <person name="Nolan M."/>
            <person name="Ohm R."/>
            <person name="Pangilinan J."/>
            <person name="Park H.-J."/>
            <person name="Ramirez L."/>
            <person name="Alfaro M."/>
            <person name="Sun H."/>
            <person name="Tritt A."/>
            <person name="Yoshinaga Y."/>
            <person name="Zwiers L.-H."/>
            <person name="Turgeon B."/>
            <person name="Goodwin S."/>
            <person name="Spatafora J."/>
            <person name="Crous P."/>
            <person name="Grigoriev I."/>
        </authorList>
    </citation>
    <scope>NUCLEOTIDE SEQUENCE</scope>
    <source>
        <strain evidence="3">CBS 690.94</strain>
    </source>
</reference>
<gene>
    <name evidence="3" type="ORF">P171DRAFT_472086</name>
</gene>
<evidence type="ECO:0008006" key="5">
    <source>
        <dbReference type="Google" id="ProtNLM"/>
    </source>
</evidence>
<feature type="region of interest" description="Disordered" evidence="1">
    <location>
        <begin position="68"/>
        <end position="97"/>
    </location>
</feature>
<proteinExistence type="predicted"/>
<accession>A0A9P4PK87</accession>
<feature type="compositionally biased region" description="Polar residues" evidence="1">
    <location>
        <begin position="42"/>
        <end position="56"/>
    </location>
</feature>
<keyword evidence="4" id="KW-1185">Reference proteome</keyword>
<protein>
    <recommendedName>
        <fullName evidence="5">Secreted protein</fullName>
    </recommendedName>
</protein>
<evidence type="ECO:0000313" key="4">
    <source>
        <dbReference type="Proteomes" id="UP000799764"/>
    </source>
</evidence>
<comment type="caution">
    <text evidence="3">The sequence shown here is derived from an EMBL/GenBank/DDBJ whole genome shotgun (WGS) entry which is preliminary data.</text>
</comment>
<evidence type="ECO:0000256" key="2">
    <source>
        <dbReference type="SAM" id="SignalP"/>
    </source>
</evidence>